<evidence type="ECO:0000259" key="1">
    <source>
        <dbReference type="Pfam" id="PF00501"/>
    </source>
</evidence>
<dbReference type="PANTHER" id="PTHR43767:SF1">
    <property type="entry name" value="NONRIBOSOMAL PEPTIDE SYNTHASE PES1 (EUROFUNG)-RELATED"/>
    <property type="match status" value="1"/>
</dbReference>
<evidence type="ECO:0000313" key="3">
    <source>
        <dbReference type="Proteomes" id="UP000273307"/>
    </source>
</evidence>
<sequence>MASEAGLLDAHFGPETGSRWSTGAIGSRTSSSIAGLTNSPGALRGFGVRQGDRVAVLLPNCAAFLETMFATAKLGAAFVPINIRMAAPKVTYLLADSGADVFVWSAQLSPLARAALAGEGVRVRARLIVGGRPTGAEAEFEEVLASGEPKATGISVAGNDLCCLMAAAGATGRPKRPC</sequence>
<dbReference type="GO" id="GO:0004467">
    <property type="term" value="F:long-chain fatty acid-CoA ligase activity"/>
    <property type="evidence" value="ECO:0007669"/>
    <property type="project" value="UniProtKB-EC"/>
</dbReference>
<dbReference type="EMBL" id="UPHP01000102">
    <property type="protein sequence ID" value="VBA40917.1"/>
    <property type="molecule type" value="Genomic_DNA"/>
</dbReference>
<protein>
    <submittedName>
        <fullName evidence="2">Long-chain-fatty-acid--CoA ligase FadD13</fullName>
        <ecNumber evidence="2">6.2.1.3</ecNumber>
    </submittedName>
</protein>
<dbReference type="Proteomes" id="UP000273307">
    <property type="component" value="Unassembled WGS sequence"/>
</dbReference>
<keyword evidence="3" id="KW-1185">Reference proteome</keyword>
<dbReference type="AlphaFoldDB" id="A0A498Q6F3"/>
<organism evidence="2 3">
    <name type="scientific">Mycobacterium attenuatum</name>
    <dbReference type="NCBI Taxonomy" id="2341086"/>
    <lineage>
        <taxon>Bacteria</taxon>
        <taxon>Bacillati</taxon>
        <taxon>Actinomycetota</taxon>
        <taxon>Actinomycetes</taxon>
        <taxon>Mycobacteriales</taxon>
        <taxon>Mycobacteriaceae</taxon>
        <taxon>Mycobacterium</taxon>
    </lineage>
</organism>
<dbReference type="SUPFAM" id="SSF56801">
    <property type="entry name" value="Acetyl-CoA synthetase-like"/>
    <property type="match status" value="1"/>
</dbReference>
<dbReference type="Pfam" id="PF00501">
    <property type="entry name" value="AMP-binding"/>
    <property type="match status" value="1"/>
</dbReference>
<dbReference type="PANTHER" id="PTHR43767">
    <property type="entry name" value="LONG-CHAIN-FATTY-ACID--COA LIGASE"/>
    <property type="match status" value="1"/>
</dbReference>
<keyword evidence="2" id="KW-0436">Ligase</keyword>
<dbReference type="EC" id="6.2.1.3" evidence="2"/>
<proteinExistence type="predicted"/>
<accession>A0A498Q6F3</accession>
<name>A0A498Q6F3_9MYCO</name>
<dbReference type="InterPro" id="IPR050237">
    <property type="entry name" value="ATP-dep_AMP-bd_enzyme"/>
</dbReference>
<feature type="domain" description="AMP-dependent synthetase/ligase" evidence="1">
    <location>
        <begin position="42"/>
        <end position="175"/>
    </location>
</feature>
<gene>
    <name evidence="2" type="ORF">LAUMK136_03767</name>
</gene>
<evidence type="ECO:0000313" key="2">
    <source>
        <dbReference type="EMBL" id="VBA40917.1"/>
    </source>
</evidence>
<reference evidence="2 3" key="1">
    <citation type="submission" date="2018-09" db="EMBL/GenBank/DDBJ databases">
        <authorList>
            <person name="Tagini F."/>
        </authorList>
    </citation>
    <scope>NUCLEOTIDE SEQUENCE [LARGE SCALE GENOMIC DNA]</scope>
    <source>
        <strain evidence="2 3">MK136</strain>
    </source>
</reference>
<dbReference type="InterPro" id="IPR000873">
    <property type="entry name" value="AMP-dep_synth/lig_dom"/>
</dbReference>
<dbReference type="Gene3D" id="3.40.50.980">
    <property type="match status" value="1"/>
</dbReference>